<organism evidence="1">
    <name type="scientific">Prunus dulcis</name>
    <name type="common">Almond</name>
    <name type="synonym">Amygdalus dulcis</name>
    <dbReference type="NCBI Taxonomy" id="3755"/>
    <lineage>
        <taxon>Eukaryota</taxon>
        <taxon>Viridiplantae</taxon>
        <taxon>Streptophyta</taxon>
        <taxon>Embryophyta</taxon>
        <taxon>Tracheophyta</taxon>
        <taxon>Spermatophyta</taxon>
        <taxon>Magnoliopsida</taxon>
        <taxon>eudicotyledons</taxon>
        <taxon>Gunneridae</taxon>
        <taxon>Pentapetalae</taxon>
        <taxon>rosids</taxon>
        <taxon>fabids</taxon>
        <taxon>Rosales</taxon>
        <taxon>Rosaceae</taxon>
        <taxon>Amygdaloideae</taxon>
        <taxon>Amygdaleae</taxon>
        <taxon>Prunus</taxon>
    </lineage>
</organism>
<evidence type="ECO:0000313" key="1">
    <source>
        <dbReference type="EMBL" id="BBG94345.1"/>
    </source>
</evidence>
<reference evidence="1" key="1">
    <citation type="journal article" date="2019" name="Science">
        <title>Mutation of a bHLH transcription factor allowed almond domestication.</title>
        <authorList>
            <person name="Sanchez-Perez R."/>
            <person name="Pavan S."/>
            <person name="Mazzeo R."/>
            <person name="Moldovan C."/>
            <person name="Aiese Cigliano R."/>
            <person name="Del Cueto J."/>
            <person name="Ricciardi F."/>
            <person name="Lotti C."/>
            <person name="Ricciardi L."/>
            <person name="Dicenta F."/>
            <person name="Lopez-Marques R.L."/>
            <person name="Lindberg Moller B."/>
        </authorList>
    </citation>
    <scope>NUCLEOTIDE SEQUENCE</scope>
</reference>
<gene>
    <name evidence="1" type="ORF">Prudu_002602</name>
</gene>
<name>A0A4Y1QR52_PRUDU</name>
<dbReference type="EMBL" id="AP019297">
    <property type="protein sequence ID" value="BBG94345.1"/>
    <property type="molecule type" value="Genomic_DNA"/>
</dbReference>
<proteinExistence type="predicted"/>
<evidence type="ECO:0008006" key="2">
    <source>
        <dbReference type="Google" id="ProtNLM"/>
    </source>
</evidence>
<accession>A0A4Y1QR52</accession>
<dbReference type="AlphaFoldDB" id="A0A4Y1QR52"/>
<protein>
    <recommendedName>
        <fullName evidence="2">Transposable element protein</fullName>
    </recommendedName>
</protein>
<sequence length="77" mass="9049">MRPRMAQVVATEDPFHFEEAVRNVKWRQAMNSEINSIEKNKTWTLTELPAGAKKIGVKWVYKTKYNEHGEIDKHKHA</sequence>